<evidence type="ECO:0000313" key="2">
    <source>
        <dbReference type="EMBL" id="MCF4123062.1"/>
    </source>
</evidence>
<gene>
    <name evidence="2" type="ORF">L1785_18975</name>
</gene>
<keyword evidence="3" id="KW-1185">Reference proteome</keyword>
<organism evidence="2 3">
    <name type="scientific">Antribacter soli</name>
    <dbReference type="NCBI Taxonomy" id="2910976"/>
    <lineage>
        <taxon>Bacteria</taxon>
        <taxon>Bacillati</taxon>
        <taxon>Actinomycetota</taxon>
        <taxon>Actinomycetes</taxon>
        <taxon>Micrococcales</taxon>
        <taxon>Promicromonosporaceae</taxon>
        <taxon>Antribacter</taxon>
    </lineage>
</organism>
<dbReference type="AlphaFoldDB" id="A0AA41UAU5"/>
<name>A0AA41UAU5_9MICO</name>
<protein>
    <recommendedName>
        <fullName evidence="1">DUF6745 domain-containing protein</fullName>
    </recommendedName>
</protein>
<reference evidence="2" key="1">
    <citation type="submission" date="2022-01" db="EMBL/GenBank/DDBJ databases">
        <title>Antribacter sp. nov., isolated from Guizhou of China.</title>
        <authorList>
            <person name="Chengliang C."/>
            <person name="Ya Z."/>
        </authorList>
    </citation>
    <scope>NUCLEOTIDE SEQUENCE</scope>
    <source>
        <strain evidence="2">KLBMP 9083</strain>
    </source>
</reference>
<dbReference type="InterPro" id="IPR046633">
    <property type="entry name" value="DUF6745"/>
</dbReference>
<dbReference type="Pfam" id="PF20530">
    <property type="entry name" value="DUF6745"/>
    <property type="match status" value="1"/>
</dbReference>
<evidence type="ECO:0000313" key="3">
    <source>
        <dbReference type="Proteomes" id="UP001165405"/>
    </source>
</evidence>
<comment type="caution">
    <text evidence="2">The sequence shown here is derived from an EMBL/GenBank/DDBJ whole genome shotgun (WGS) entry which is preliminary data.</text>
</comment>
<feature type="domain" description="DUF6745" evidence="1">
    <location>
        <begin position="452"/>
        <end position="636"/>
    </location>
</feature>
<dbReference type="RefSeq" id="WP_236090866.1">
    <property type="nucleotide sequence ID" value="NZ_JAKGSG010000053.1"/>
</dbReference>
<sequence>MDGEPDPRTATHAPGFLALVAALRRPGDADHALVARATKVGYWLTTEAIERIRVGTTLPSPEELTGYLAACEVPPAARHPWLDVLRRFRGETGPYATTINVLRAVQGVVRAARPLFDAVPDGFVDAAQRLVRLQAHLDEAVATARRNRPMVGPARTFHQTGVPGHSEVWRHRAIFRYMVATVRPGDYARQLSDRCARAFGPARDALDALCRTFDGDPAIDSVARICAELDEFLAAVRAEAPADADKAAMPAPARTLLVTLDPEQVAALPRLCGPWRAMTGLDVPVDRVLAEAAMAEIYEDRDLAVPPIHWVDSPVAALQLLKVADAGPSLSIFNGSPIPPVRAFADAPTLPPGTWPASAPDWDLGDQADPTALWHLADAFDLLMFDAYGPPVEGAHGYSVESILAGSVHRVIGPDAQCPPAYPAWLSTYWLGFFDLARDLDLVRYGAGTDAVLELAVEVGQTGIGWWWPHRDLCVISRRPVAMATEELTGRERGRRLHRGDGPVLEFADGTRYYAWHGTPVPADLIEEGWSVTRILSEPNLEVRRCAIERHGWPRFIDEAGLRQVGQPALDPGNPGQTLTLYDVPWGGRILVCSNASLERDGTRRRYGVEVRGSDDDPVRAAASLFGLSREHYLTMQRAT</sequence>
<proteinExistence type="predicted"/>
<dbReference type="EMBL" id="JAKGSG010000053">
    <property type="protein sequence ID" value="MCF4123062.1"/>
    <property type="molecule type" value="Genomic_DNA"/>
</dbReference>
<accession>A0AA41UAU5</accession>
<dbReference type="Proteomes" id="UP001165405">
    <property type="component" value="Unassembled WGS sequence"/>
</dbReference>
<evidence type="ECO:0000259" key="1">
    <source>
        <dbReference type="Pfam" id="PF20530"/>
    </source>
</evidence>